<dbReference type="RefSeq" id="WP_169013881.1">
    <property type="nucleotide sequence ID" value="NZ_JABBJH010000019.1"/>
</dbReference>
<dbReference type="Proteomes" id="UP000536773">
    <property type="component" value="Unassembled WGS sequence"/>
</dbReference>
<dbReference type="InterPro" id="IPR053842">
    <property type="entry name" value="NikA-like"/>
</dbReference>
<protein>
    <submittedName>
        <fullName evidence="1">MobC family plasmid mobilization relaxosome protein</fullName>
    </submittedName>
</protein>
<dbReference type="EMBL" id="JABBJH010000019">
    <property type="protein sequence ID" value="NMK39789.1"/>
    <property type="molecule type" value="Genomic_DNA"/>
</dbReference>
<dbReference type="AlphaFoldDB" id="A0A848EVA0"/>
<organism evidence="1 2">
    <name type="scientific">Megasphaera elsdenii</name>
    <dbReference type="NCBI Taxonomy" id="907"/>
    <lineage>
        <taxon>Bacteria</taxon>
        <taxon>Bacillati</taxon>
        <taxon>Bacillota</taxon>
        <taxon>Negativicutes</taxon>
        <taxon>Veillonellales</taxon>
        <taxon>Veillonellaceae</taxon>
        <taxon>Megasphaera</taxon>
    </lineage>
</organism>
<reference evidence="1 2" key="1">
    <citation type="submission" date="2020-04" db="EMBL/GenBank/DDBJ databases">
        <authorList>
            <person name="Hitch T.C.A."/>
            <person name="Wylensek D."/>
            <person name="Clavel T."/>
        </authorList>
    </citation>
    <scope>NUCLEOTIDE SEQUENCE [LARGE SCALE GENOMIC DNA]</scope>
    <source>
        <strain evidence="1 2">WCA-386-APC-2A</strain>
    </source>
</reference>
<comment type="caution">
    <text evidence="1">The sequence shown here is derived from an EMBL/GenBank/DDBJ whole genome shotgun (WGS) entry which is preliminary data.</text>
</comment>
<dbReference type="Pfam" id="PF21983">
    <property type="entry name" value="NikA-like"/>
    <property type="match status" value="1"/>
</dbReference>
<evidence type="ECO:0000313" key="1">
    <source>
        <dbReference type="EMBL" id="NMK39789.1"/>
    </source>
</evidence>
<gene>
    <name evidence="1" type="ORF">HG933_10495</name>
</gene>
<name>A0A848EVA0_MEGEL</name>
<proteinExistence type="predicted"/>
<sequence>MAKGKRTRPYGLSIRMTAEERKAVQKRIKESGRSQRDFVLHALLSIPIINNYGLQSLLPEIRRVGNNLNQIARSCNQWKHPAYVEIVAMRRELSQLWQSLRQLNQEHL</sequence>
<evidence type="ECO:0000313" key="2">
    <source>
        <dbReference type="Proteomes" id="UP000536773"/>
    </source>
</evidence>
<accession>A0A848EVA0</accession>